<dbReference type="Gene3D" id="1.10.3720.10">
    <property type="entry name" value="MetI-like"/>
    <property type="match status" value="1"/>
</dbReference>
<evidence type="ECO:0000256" key="5">
    <source>
        <dbReference type="ARBA" id="ARBA00022989"/>
    </source>
</evidence>
<dbReference type="RefSeq" id="WP_191138438.1">
    <property type="nucleotide sequence ID" value="NZ_JACXAG020000001.1"/>
</dbReference>
<feature type="transmembrane region" description="Helical" evidence="7">
    <location>
        <begin position="144"/>
        <end position="167"/>
    </location>
</feature>
<evidence type="ECO:0000259" key="8">
    <source>
        <dbReference type="PROSITE" id="PS50928"/>
    </source>
</evidence>
<dbReference type="PANTHER" id="PTHR30151">
    <property type="entry name" value="ALKANE SULFONATE ABC TRANSPORTER-RELATED, MEMBRANE SUBUNIT"/>
    <property type="match status" value="1"/>
</dbReference>
<comment type="caution">
    <text evidence="9">The sequence shown here is derived from an EMBL/GenBank/DDBJ whole genome shotgun (WGS) entry which is preliminary data.</text>
</comment>
<keyword evidence="5 7" id="KW-1133">Transmembrane helix</keyword>
<dbReference type="CDD" id="cd06261">
    <property type="entry name" value="TM_PBP2"/>
    <property type="match status" value="1"/>
</dbReference>
<evidence type="ECO:0000256" key="1">
    <source>
        <dbReference type="ARBA" id="ARBA00004651"/>
    </source>
</evidence>
<evidence type="ECO:0000256" key="6">
    <source>
        <dbReference type="ARBA" id="ARBA00023136"/>
    </source>
</evidence>
<dbReference type="InterPro" id="IPR035906">
    <property type="entry name" value="MetI-like_sf"/>
</dbReference>
<evidence type="ECO:0000256" key="7">
    <source>
        <dbReference type="RuleBase" id="RU363032"/>
    </source>
</evidence>
<keyword evidence="3" id="KW-1003">Cell membrane</keyword>
<organism evidence="9 10">
    <name type="scientific">Polycladospora coralii</name>
    <dbReference type="NCBI Taxonomy" id="2771432"/>
    <lineage>
        <taxon>Bacteria</taxon>
        <taxon>Bacillati</taxon>
        <taxon>Bacillota</taxon>
        <taxon>Bacilli</taxon>
        <taxon>Bacillales</taxon>
        <taxon>Thermoactinomycetaceae</taxon>
        <taxon>Polycladospora</taxon>
    </lineage>
</organism>
<dbReference type="AlphaFoldDB" id="A0A926RTK4"/>
<dbReference type="InterPro" id="IPR000515">
    <property type="entry name" value="MetI-like"/>
</dbReference>
<accession>A0A926RTK4</accession>
<protein>
    <submittedName>
        <fullName evidence="9">ABC transporter permease</fullName>
    </submittedName>
</protein>
<keyword evidence="2 7" id="KW-0813">Transport</keyword>
<dbReference type="PROSITE" id="PS50928">
    <property type="entry name" value="ABC_TM1"/>
    <property type="match status" value="1"/>
</dbReference>
<dbReference type="GO" id="GO:0005886">
    <property type="term" value="C:plasma membrane"/>
    <property type="evidence" value="ECO:0007669"/>
    <property type="project" value="UniProtKB-SubCell"/>
</dbReference>
<dbReference type="Proteomes" id="UP000661691">
    <property type="component" value="Unassembled WGS sequence"/>
</dbReference>
<evidence type="ECO:0000313" key="9">
    <source>
        <dbReference type="EMBL" id="MBD1371803.1"/>
    </source>
</evidence>
<feature type="transmembrane region" description="Helical" evidence="7">
    <location>
        <begin position="211"/>
        <end position="236"/>
    </location>
</feature>
<evidence type="ECO:0000256" key="2">
    <source>
        <dbReference type="ARBA" id="ARBA00022448"/>
    </source>
</evidence>
<dbReference type="Pfam" id="PF00528">
    <property type="entry name" value="BPD_transp_1"/>
    <property type="match status" value="1"/>
</dbReference>
<feature type="domain" description="ABC transmembrane type-1" evidence="8">
    <location>
        <begin position="82"/>
        <end position="263"/>
    </location>
</feature>
<feature type="transmembrane region" description="Helical" evidence="7">
    <location>
        <begin position="28"/>
        <end position="48"/>
    </location>
</feature>
<reference evidence="9" key="1">
    <citation type="submission" date="2020-09" db="EMBL/GenBank/DDBJ databases">
        <title>A novel bacterium of genus Hazenella, isolated from South China Sea.</title>
        <authorList>
            <person name="Huang H."/>
            <person name="Mo K."/>
            <person name="Hu Y."/>
        </authorList>
    </citation>
    <scope>NUCLEOTIDE SEQUENCE</scope>
    <source>
        <strain evidence="9">IB182357</strain>
    </source>
</reference>
<comment type="subcellular location">
    <subcellularLocation>
        <location evidence="1 7">Cell membrane</location>
        <topology evidence="1 7">Multi-pass membrane protein</topology>
    </subcellularLocation>
</comment>
<dbReference type="EMBL" id="JACXAH010000005">
    <property type="protein sequence ID" value="MBD1371803.1"/>
    <property type="molecule type" value="Genomic_DNA"/>
</dbReference>
<feature type="transmembrane region" description="Helical" evidence="7">
    <location>
        <begin position="120"/>
        <end position="138"/>
    </location>
</feature>
<sequence length="272" mass="30414">MKQMITLEKGAQSTHHARFLRKYRLQNLSVWIARLTLLFLLIGGWEWASQKGYIDPFLFSSPTLILKEAQHLIQEGVFFTHILQTFLETTVGFLGGTLLGIILATIIWASPFLSKVLDPYLVVLNSLPKVALGPIFIVTLGAGFVSIIAMAIAITIIITTLVIYNSFQTVDPNYLRLVRSFGANRFQLYRLIIFPACIPNMIAALKVNVGLAWVGVIVGEFLVSKAGLGYLIIYGFQVFNLHLVMMSLAIIAILATLMYQAIAFIEHRFKHI</sequence>
<feature type="transmembrane region" description="Helical" evidence="7">
    <location>
        <begin position="243"/>
        <end position="265"/>
    </location>
</feature>
<comment type="similarity">
    <text evidence="7">Belongs to the binding-protein-dependent transport system permease family.</text>
</comment>
<evidence type="ECO:0000256" key="3">
    <source>
        <dbReference type="ARBA" id="ARBA00022475"/>
    </source>
</evidence>
<evidence type="ECO:0000313" key="10">
    <source>
        <dbReference type="Proteomes" id="UP000661691"/>
    </source>
</evidence>
<dbReference type="PANTHER" id="PTHR30151:SF19">
    <property type="entry name" value="ABC TRANSPORTER PERMEASE"/>
    <property type="match status" value="1"/>
</dbReference>
<keyword evidence="4 7" id="KW-0812">Transmembrane</keyword>
<gene>
    <name evidence="9" type="ORF">IC620_05450</name>
</gene>
<name>A0A926RTK4_9BACL</name>
<keyword evidence="6 7" id="KW-0472">Membrane</keyword>
<keyword evidence="10" id="KW-1185">Reference proteome</keyword>
<dbReference type="GO" id="GO:0055085">
    <property type="term" value="P:transmembrane transport"/>
    <property type="evidence" value="ECO:0007669"/>
    <property type="project" value="InterPro"/>
</dbReference>
<feature type="transmembrane region" description="Helical" evidence="7">
    <location>
        <begin position="93"/>
        <end position="113"/>
    </location>
</feature>
<proteinExistence type="inferred from homology"/>
<dbReference type="SUPFAM" id="SSF161098">
    <property type="entry name" value="MetI-like"/>
    <property type="match status" value="1"/>
</dbReference>
<evidence type="ECO:0000256" key="4">
    <source>
        <dbReference type="ARBA" id="ARBA00022692"/>
    </source>
</evidence>